<keyword evidence="3" id="KW-1185">Reference proteome</keyword>
<protein>
    <recommendedName>
        <fullName evidence="4">SAP domain-containing protein</fullName>
    </recommendedName>
</protein>
<feature type="region of interest" description="Disordered" evidence="1">
    <location>
        <begin position="345"/>
        <end position="366"/>
    </location>
</feature>
<feature type="compositionally biased region" description="Low complexity" evidence="1">
    <location>
        <begin position="177"/>
        <end position="187"/>
    </location>
</feature>
<reference evidence="2 3" key="1">
    <citation type="submission" date="2024-02" db="EMBL/GenBank/DDBJ databases">
        <title>A draft genome for the cacao thread blight pathogen Marasmius crinis-equi.</title>
        <authorList>
            <person name="Cohen S.P."/>
            <person name="Baruah I.K."/>
            <person name="Amoako-Attah I."/>
            <person name="Bukari Y."/>
            <person name="Meinhardt L.W."/>
            <person name="Bailey B.A."/>
        </authorList>
    </citation>
    <scope>NUCLEOTIDE SEQUENCE [LARGE SCALE GENOMIC DNA]</scope>
    <source>
        <strain evidence="2 3">GH-76</strain>
    </source>
</reference>
<feature type="compositionally biased region" description="Basic residues" evidence="1">
    <location>
        <begin position="34"/>
        <end position="56"/>
    </location>
</feature>
<evidence type="ECO:0008006" key="4">
    <source>
        <dbReference type="Google" id="ProtNLM"/>
    </source>
</evidence>
<name>A0ABR3EME2_9AGAR</name>
<comment type="caution">
    <text evidence="2">The sequence shown here is derived from an EMBL/GenBank/DDBJ whole genome shotgun (WGS) entry which is preliminary data.</text>
</comment>
<feature type="compositionally biased region" description="Polar residues" evidence="1">
    <location>
        <begin position="21"/>
        <end position="30"/>
    </location>
</feature>
<feature type="region of interest" description="Disordered" evidence="1">
    <location>
        <begin position="1"/>
        <end position="78"/>
    </location>
</feature>
<feature type="compositionally biased region" description="Basic and acidic residues" evidence="1">
    <location>
        <begin position="350"/>
        <end position="366"/>
    </location>
</feature>
<feature type="compositionally biased region" description="Basic and acidic residues" evidence="1">
    <location>
        <begin position="64"/>
        <end position="78"/>
    </location>
</feature>
<sequence length="366" mass="41184">MKLTASGNKAELQARLKEYSGNPNSWNLSQPGAHRAHKGSHSGTKKTGLKGYKKRRAELIPEADPGKVQRSKDTRSRVQKEEMVAWAKKFIRDHPQRPRSPKRLQEESNAFVSNRQISSQLTNIQQELKRLAVNPRLPTPILSMSTVSPVANVHLPVPIPSNRLPIHTPSPVLAVPVPSPASTTTPYATPPSSSPPPSSPPPSTPVISDSKDMSSALPTSTSSVVHLTLYDGTTLSFRRSDVPPPPNLSFSDNIDLLARMWTDSHARFREEECPLKIQGRGIALKYWIDVYKRKERKGPDGKPIQDTRWKGTRGKWNKWKYIAERYNSSTPEDFWAEYSRSDGTRMNWSDIDKTMRKQRAPREDDA</sequence>
<proteinExistence type="predicted"/>
<evidence type="ECO:0000313" key="2">
    <source>
        <dbReference type="EMBL" id="KAL0564049.1"/>
    </source>
</evidence>
<dbReference type="EMBL" id="JBAHYK010003026">
    <property type="protein sequence ID" value="KAL0564049.1"/>
    <property type="molecule type" value="Genomic_DNA"/>
</dbReference>
<evidence type="ECO:0000256" key="1">
    <source>
        <dbReference type="SAM" id="MobiDB-lite"/>
    </source>
</evidence>
<organism evidence="2 3">
    <name type="scientific">Marasmius crinis-equi</name>
    <dbReference type="NCBI Taxonomy" id="585013"/>
    <lineage>
        <taxon>Eukaryota</taxon>
        <taxon>Fungi</taxon>
        <taxon>Dikarya</taxon>
        <taxon>Basidiomycota</taxon>
        <taxon>Agaricomycotina</taxon>
        <taxon>Agaricomycetes</taxon>
        <taxon>Agaricomycetidae</taxon>
        <taxon>Agaricales</taxon>
        <taxon>Marasmiineae</taxon>
        <taxon>Marasmiaceae</taxon>
        <taxon>Marasmius</taxon>
    </lineage>
</organism>
<accession>A0ABR3EME2</accession>
<dbReference type="Proteomes" id="UP001465976">
    <property type="component" value="Unassembled WGS sequence"/>
</dbReference>
<evidence type="ECO:0000313" key="3">
    <source>
        <dbReference type="Proteomes" id="UP001465976"/>
    </source>
</evidence>
<feature type="region of interest" description="Disordered" evidence="1">
    <location>
        <begin position="177"/>
        <end position="219"/>
    </location>
</feature>
<gene>
    <name evidence="2" type="ORF">V5O48_018008</name>
</gene>
<feature type="compositionally biased region" description="Pro residues" evidence="1">
    <location>
        <begin position="188"/>
        <end position="204"/>
    </location>
</feature>